<evidence type="ECO:0008006" key="6">
    <source>
        <dbReference type="Google" id="ProtNLM"/>
    </source>
</evidence>
<evidence type="ECO:0000256" key="4">
    <source>
        <dbReference type="ARBA" id="ARBA00024331"/>
    </source>
</evidence>
<dbReference type="SUPFAM" id="SSF51351">
    <property type="entry name" value="Triosephosphate isomerase (TIM)"/>
    <property type="match status" value="1"/>
</dbReference>
<dbReference type="InterPro" id="IPR035990">
    <property type="entry name" value="TIM_sf"/>
</dbReference>
<gene>
    <name evidence="5" type="ORF">OMED0929_LOCUS5819</name>
</gene>
<accession>A0A7S0PRB1</accession>
<dbReference type="GO" id="GO:0005829">
    <property type="term" value="C:cytosol"/>
    <property type="evidence" value="ECO:0007669"/>
    <property type="project" value="TreeGrafter"/>
</dbReference>
<dbReference type="AlphaFoldDB" id="A0A7S0PRB1"/>
<evidence type="ECO:0000256" key="2">
    <source>
        <dbReference type="ARBA" id="ARBA00011738"/>
    </source>
</evidence>
<dbReference type="GO" id="GO:0006096">
    <property type="term" value="P:glycolytic process"/>
    <property type="evidence" value="ECO:0007669"/>
    <property type="project" value="TreeGrafter"/>
</dbReference>
<comment type="similarity">
    <text evidence="1">Belongs to the triosephosphate isomerase family.</text>
</comment>
<dbReference type="GO" id="GO:0019563">
    <property type="term" value="P:glycerol catabolic process"/>
    <property type="evidence" value="ECO:0007669"/>
    <property type="project" value="TreeGrafter"/>
</dbReference>
<evidence type="ECO:0000256" key="1">
    <source>
        <dbReference type="ARBA" id="ARBA00007422"/>
    </source>
</evidence>
<organism evidence="5">
    <name type="scientific">Ostreococcus mediterraneus</name>
    <dbReference type="NCBI Taxonomy" id="1486918"/>
    <lineage>
        <taxon>Eukaryota</taxon>
        <taxon>Viridiplantae</taxon>
        <taxon>Chlorophyta</taxon>
        <taxon>Mamiellophyceae</taxon>
        <taxon>Mamiellales</taxon>
        <taxon>Bathycoccaceae</taxon>
        <taxon>Ostreococcus</taxon>
    </lineage>
</organism>
<reference evidence="5" key="1">
    <citation type="submission" date="2021-01" db="EMBL/GenBank/DDBJ databases">
        <authorList>
            <person name="Corre E."/>
            <person name="Pelletier E."/>
            <person name="Niang G."/>
            <person name="Scheremetjew M."/>
            <person name="Finn R."/>
            <person name="Kale V."/>
            <person name="Holt S."/>
            <person name="Cochrane G."/>
            <person name="Meng A."/>
            <person name="Brown T."/>
            <person name="Cohen L."/>
        </authorList>
    </citation>
    <scope>NUCLEOTIDE SEQUENCE</scope>
    <source>
        <strain evidence="5">Clade-D-RCC2572</strain>
    </source>
</reference>
<dbReference type="GO" id="GO:0046166">
    <property type="term" value="P:glyceraldehyde-3-phosphate biosynthetic process"/>
    <property type="evidence" value="ECO:0007669"/>
    <property type="project" value="TreeGrafter"/>
</dbReference>
<dbReference type="Gene3D" id="3.20.20.70">
    <property type="entry name" value="Aldolase class I"/>
    <property type="match status" value="1"/>
</dbReference>
<protein>
    <recommendedName>
        <fullName evidence="6">Triosephosphate isomerase</fullName>
    </recommendedName>
</protein>
<dbReference type="EMBL" id="HBEW01006880">
    <property type="protein sequence ID" value="CAD8586189.1"/>
    <property type="molecule type" value="Transcribed_RNA"/>
</dbReference>
<dbReference type="InterPro" id="IPR013785">
    <property type="entry name" value="Aldolase_TIM"/>
</dbReference>
<dbReference type="InterPro" id="IPR000652">
    <property type="entry name" value="Triosephosphate_isomerase"/>
</dbReference>
<keyword evidence="3" id="KW-0413">Isomerase</keyword>
<sequence>MSATFVAKSFTHVAQQHVARANAHARSNARARTIANAGTGRFIVGGNWKCNGNLASVRSLIAELNAGDIVDNVDVVVAAPFLYIDEAKRTLKAPIEVSAQNCWVGASFLSLSRVRQRSGT</sequence>
<dbReference type="PANTHER" id="PTHR21139">
    <property type="entry name" value="TRIOSEPHOSPHATE ISOMERASE"/>
    <property type="match status" value="1"/>
</dbReference>
<comment type="pathway">
    <text evidence="4">Carbohydrate biosynthesis.</text>
</comment>
<dbReference type="GO" id="GO:0006094">
    <property type="term" value="P:gluconeogenesis"/>
    <property type="evidence" value="ECO:0007669"/>
    <property type="project" value="TreeGrafter"/>
</dbReference>
<proteinExistence type="inferred from homology"/>
<evidence type="ECO:0000313" key="5">
    <source>
        <dbReference type="EMBL" id="CAD8586189.1"/>
    </source>
</evidence>
<name>A0A7S0PRB1_9CHLO</name>
<dbReference type="PANTHER" id="PTHR21139:SF2">
    <property type="entry name" value="TRIOSEPHOSPHATE ISOMERASE"/>
    <property type="match status" value="1"/>
</dbReference>
<dbReference type="PROSITE" id="PS51440">
    <property type="entry name" value="TIM_2"/>
    <property type="match status" value="1"/>
</dbReference>
<dbReference type="Pfam" id="PF00121">
    <property type="entry name" value="TIM"/>
    <property type="match status" value="1"/>
</dbReference>
<dbReference type="GO" id="GO:0004807">
    <property type="term" value="F:triose-phosphate isomerase activity"/>
    <property type="evidence" value="ECO:0007669"/>
    <property type="project" value="InterPro"/>
</dbReference>
<evidence type="ECO:0000256" key="3">
    <source>
        <dbReference type="ARBA" id="ARBA00023235"/>
    </source>
</evidence>
<comment type="subunit">
    <text evidence="2">Homodimer.</text>
</comment>